<dbReference type="EC" id="5.1.1.3" evidence="2 7"/>
<comment type="caution">
    <text evidence="8">The sequence shown here is derived from an EMBL/GenBank/DDBJ whole genome shotgun (WGS) entry which is preliminary data.</text>
</comment>
<gene>
    <name evidence="7" type="primary">murI</name>
    <name evidence="8" type="ORF">AWU65_28350</name>
</gene>
<feature type="active site" description="Proton donor/acceptor" evidence="7">
    <location>
        <position position="182"/>
    </location>
</feature>
<comment type="function">
    <text evidence="7">Provides the (R)-glutamate required for cell wall biosynthesis.</text>
</comment>
<feature type="active site" description="Proton donor/acceptor" evidence="7">
    <location>
        <position position="70"/>
    </location>
</feature>
<organism evidence="8 9">
    <name type="scientific">Paenibacillus glucanolyticus</name>
    <dbReference type="NCBI Taxonomy" id="59843"/>
    <lineage>
        <taxon>Bacteria</taxon>
        <taxon>Bacillati</taxon>
        <taxon>Bacillota</taxon>
        <taxon>Bacilli</taxon>
        <taxon>Bacillales</taxon>
        <taxon>Paenibacillaceae</taxon>
        <taxon>Paenibacillus</taxon>
    </lineage>
</organism>
<keyword evidence="9" id="KW-1185">Reference proteome</keyword>
<keyword evidence="6 7" id="KW-0961">Cell wall biogenesis/degradation</keyword>
<comment type="pathway">
    <text evidence="7">Cell wall biogenesis; peptidoglycan biosynthesis.</text>
</comment>
<dbReference type="OrthoDB" id="9801055at2"/>
<evidence type="ECO:0000256" key="5">
    <source>
        <dbReference type="ARBA" id="ARBA00023235"/>
    </source>
</evidence>
<dbReference type="Proteomes" id="UP000076796">
    <property type="component" value="Unassembled WGS sequence"/>
</dbReference>
<dbReference type="RefSeq" id="WP_063480165.1">
    <property type="nucleotide sequence ID" value="NZ_CP147845.1"/>
</dbReference>
<comment type="catalytic activity">
    <reaction evidence="1 7">
        <text>L-glutamate = D-glutamate</text>
        <dbReference type="Rhea" id="RHEA:12813"/>
        <dbReference type="ChEBI" id="CHEBI:29985"/>
        <dbReference type="ChEBI" id="CHEBI:29986"/>
        <dbReference type="EC" id="5.1.1.3"/>
    </reaction>
</comment>
<feature type="binding site" evidence="7">
    <location>
        <begin position="39"/>
        <end position="40"/>
    </location>
    <ligand>
        <name>substrate</name>
    </ligand>
</feature>
<evidence type="ECO:0000256" key="6">
    <source>
        <dbReference type="ARBA" id="ARBA00023316"/>
    </source>
</evidence>
<feature type="binding site" evidence="7">
    <location>
        <begin position="71"/>
        <end position="72"/>
    </location>
    <ligand>
        <name>substrate</name>
    </ligand>
</feature>
<feature type="binding site" evidence="7">
    <location>
        <begin position="183"/>
        <end position="184"/>
    </location>
    <ligand>
        <name>substrate</name>
    </ligand>
</feature>
<comment type="similarity">
    <text evidence="7">Belongs to the aspartate/glutamate racemases family.</text>
</comment>
<dbReference type="GO" id="GO:0008881">
    <property type="term" value="F:glutamate racemase activity"/>
    <property type="evidence" value="ECO:0007669"/>
    <property type="project" value="UniProtKB-UniRule"/>
</dbReference>
<evidence type="ECO:0000313" key="9">
    <source>
        <dbReference type="Proteomes" id="UP000076796"/>
    </source>
</evidence>
<dbReference type="AlphaFoldDB" id="A0A163ESH4"/>
<reference evidence="8" key="1">
    <citation type="journal article" date="2016" name="Genome Announc.">
        <title>Draft genomes of two strains of Paenibacillus glucanolyticus with capability to degrade lignocellulose.</title>
        <authorList>
            <person name="Mathews S.L."/>
            <person name="Pawlak J."/>
            <person name="Grunden A.M."/>
        </authorList>
    </citation>
    <scope>NUCLEOTIDE SEQUENCE [LARGE SCALE GENOMIC DNA]</scope>
    <source>
        <strain evidence="8">SLM1</strain>
    </source>
</reference>
<dbReference type="PANTHER" id="PTHR21198:SF3">
    <property type="entry name" value="GLUTAMATE RACEMASE"/>
    <property type="match status" value="1"/>
</dbReference>
<dbReference type="STRING" id="59843.A3958_00625"/>
<dbReference type="Pfam" id="PF01177">
    <property type="entry name" value="Asp_Glu_race"/>
    <property type="match status" value="1"/>
</dbReference>
<dbReference type="GO" id="GO:0009252">
    <property type="term" value="P:peptidoglycan biosynthetic process"/>
    <property type="evidence" value="ECO:0007669"/>
    <property type="project" value="UniProtKB-UniRule"/>
</dbReference>
<evidence type="ECO:0000256" key="7">
    <source>
        <dbReference type="HAMAP-Rule" id="MF_00258"/>
    </source>
</evidence>
<sequence length="267" mass="30255">MRIAFFDSGLGGLTVLSAAMRELPQEDFLFFADTLHVPYGTKAKEDVKSYIHDAMKTIMQEEVKAIVIACNTATSMAISELRRTYPIPIIGMEPAVKPAVEINRSSGKRILVFATPLTLRESKYRDLVRRVDSMHIVDSLPLPELVEYCEALNFDQKIMNAYFTEKLDGFDLNEYGTVVLGCTHYPFYKKILSDLLPEHIQIIDGSTGTVNRLIQVLRANDLLSSSGTQDVRLLNSSQSMEYAEKMEKALSIYREIENRQQGYPERN</sequence>
<evidence type="ECO:0000256" key="1">
    <source>
        <dbReference type="ARBA" id="ARBA00001602"/>
    </source>
</evidence>
<dbReference type="UniPathway" id="UPA00219"/>
<dbReference type="HAMAP" id="MF_00258">
    <property type="entry name" value="Glu_racemase"/>
    <property type="match status" value="1"/>
</dbReference>
<dbReference type="PANTHER" id="PTHR21198">
    <property type="entry name" value="GLUTAMATE RACEMASE"/>
    <property type="match status" value="1"/>
</dbReference>
<keyword evidence="5 7" id="KW-0413">Isomerase</keyword>
<dbReference type="GO" id="GO:0071555">
    <property type="term" value="P:cell wall organization"/>
    <property type="evidence" value="ECO:0007669"/>
    <property type="project" value="UniProtKB-KW"/>
</dbReference>
<feature type="binding site" evidence="7">
    <location>
        <begin position="7"/>
        <end position="8"/>
    </location>
    <ligand>
        <name>substrate</name>
    </ligand>
</feature>
<dbReference type="NCBIfam" id="TIGR00067">
    <property type="entry name" value="glut_race"/>
    <property type="match status" value="1"/>
</dbReference>
<keyword evidence="3 7" id="KW-0133">Cell shape</keyword>
<dbReference type="SUPFAM" id="SSF53681">
    <property type="entry name" value="Aspartate/glutamate racemase"/>
    <property type="match status" value="2"/>
</dbReference>
<evidence type="ECO:0000313" key="8">
    <source>
        <dbReference type="EMBL" id="KZS43989.1"/>
    </source>
</evidence>
<dbReference type="EMBL" id="LWMH01000002">
    <property type="protein sequence ID" value="KZS43989.1"/>
    <property type="molecule type" value="Genomic_DNA"/>
</dbReference>
<evidence type="ECO:0000256" key="2">
    <source>
        <dbReference type="ARBA" id="ARBA00013090"/>
    </source>
</evidence>
<dbReference type="InterPro" id="IPR001920">
    <property type="entry name" value="Asp/Glu_race"/>
</dbReference>
<proteinExistence type="inferred from homology"/>
<keyword evidence="4 7" id="KW-0573">Peptidoglycan synthesis</keyword>
<evidence type="ECO:0000256" key="3">
    <source>
        <dbReference type="ARBA" id="ARBA00022960"/>
    </source>
</evidence>
<dbReference type="GO" id="GO:0008360">
    <property type="term" value="P:regulation of cell shape"/>
    <property type="evidence" value="ECO:0007669"/>
    <property type="project" value="UniProtKB-KW"/>
</dbReference>
<dbReference type="GeneID" id="97554443"/>
<dbReference type="PROSITE" id="PS00923">
    <property type="entry name" value="ASP_GLU_RACEMASE_1"/>
    <property type="match status" value="1"/>
</dbReference>
<dbReference type="InterPro" id="IPR004391">
    <property type="entry name" value="Glu_race"/>
</dbReference>
<dbReference type="InterPro" id="IPR015942">
    <property type="entry name" value="Asp/Glu/hydantoin_racemase"/>
</dbReference>
<accession>A0A163ESH4</accession>
<dbReference type="Gene3D" id="3.40.50.1860">
    <property type="match status" value="2"/>
</dbReference>
<dbReference type="InterPro" id="IPR018187">
    <property type="entry name" value="Asp/Glu_racemase_AS_1"/>
</dbReference>
<protein>
    <recommendedName>
        <fullName evidence="2 7">Glutamate racemase</fullName>
        <ecNumber evidence="2 7">5.1.1.3</ecNumber>
    </recommendedName>
</protein>
<name>A0A163ESH4_9BACL</name>
<evidence type="ECO:0000256" key="4">
    <source>
        <dbReference type="ARBA" id="ARBA00022984"/>
    </source>
</evidence>